<accession>A0ABT7DN76</accession>
<dbReference type="InterPro" id="IPR036390">
    <property type="entry name" value="WH_DNA-bd_sf"/>
</dbReference>
<keyword evidence="4" id="KW-0804">Transcription</keyword>
<protein>
    <submittedName>
        <fullName evidence="6">LysR family transcriptional regulator</fullName>
    </submittedName>
</protein>
<sequence>MRIEVLEYFLEIADCKSFSRASENLFISQQGLSKSMRALEGELGVTLFQKSGRGIELTEEGSILKSYALEITQRSDNLRDHLFRLQLSSAESTDTVPVYATSYVCNAIYNLLDCELDEYGLDCCTISECELNEIISAIGEGETSFGLVNILEEDVKLLEEFPYLKFTPLLSMKIIVKASKNLAPDCSNGEITLEQLSELPLAYFNEPVLNKFVKRSFENAQLEVPTIVLHSTNIGRINTLVKNSKAVTFSDTFTHSVRGVEDEVVYFDLRPSRWFSVGVLESPSLRNNAHQQAYVQRLRALIRFKHRKYISKYAM</sequence>
<dbReference type="SUPFAM" id="SSF46785">
    <property type="entry name" value="Winged helix' DNA-binding domain"/>
    <property type="match status" value="1"/>
</dbReference>
<keyword evidence="2" id="KW-0805">Transcription regulation</keyword>
<proteinExistence type="inferred from homology"/>
<dbReference type="PROSITE" id="PS50931">
    <property type="entry name" value="HTH_LYSR"/>
    <property type="match status" value="1"/>
</dbReference>
<gene>
    <name evidence="6" type="ORF">QNJ86_09305</name>
</gene>
<dbReference type="Pfam" id="PF00126">
    <property type="entry name" value="HTH_1"/>
    <property type="match status" value="1"/>
</dbReference>
<dbReference type="Gene3D" id="1.10.10.10">
    <property type="entry name" value="Winged helix-like DNA-binding domain superfamily/Winged helix DNA-binding domain"/>
    <property type="match status" value="1"/>
</dbReference>
<evidence type="ECO:0000256" key="1">
    <source>
        <dbReference type="ARBA" id="ARBA00009437"/>
    </source>
</evidence>
<evidence type="ECO:0000313" key="6">
    <source>
        <dbReference type="EMBL" id="MDJ1650995.1"/>
    </source>
</evidence>
<dbReference type="PRINTS" id="PR00039">
    <property type="entry name" value="HTHLYSR"/>
</dbReference>
<dbReference type="Proteomes" id="UP001232750">
    <property type="component" value="Unassembled WGS sequence"/>
</dbReference>
<dbReference type="Gene3D" id="3.40.190.290">
    <property type="match status" value="1"/>
</dbReference>
<dbReference type="RefSeq" id="WP_283832352.1">
    <property type="nucleotide sequence ID" value="NZ_JASJEU010000018.1"/>
</dbReference>
<dbReference type="EMBL" id="JASJEU010000018">
    <property type="protein sequence ID" value="MDJ1650995.1"/>
    <property type="molecule type" value="Genomic_DNA"/>
</dbReference>
<evidence type="ECO:0000259" key="5">
    <source>
        <dbReference type="PROSITE" id="PS50931"/>
    </source>
</evidence>
<evidence type="ECO:0000256" key="2">
    <source>
        <dbReference type="ARBA" id="ARBA00023015"/>
    </source>
</evidence>
<feature type="domain" description="HTH lysR-type" evidence="5">
    <location>
        <begin position="1"/>
        <end position="58"/>
    </location>
</feature>
<name>A0ABT7DN76_9ACTN</name>
<evidence type="ECO:0000313" key="7">
    <source>
        <dbReference type="Proteomes" id="UP001232750"/>
    </source>
</evidence>
<dbReference type="InterPro" id="IPR000847">
    <property type="entry name" value="LysR_HTH_N"/>
</dbReference>
<comment type="similarity">
    <text evidence="1">Belongs to the LysR transcriptional regulatory family.</text>
</comment>
<keyword evidence="7" id="KW-1185">Reference proteome</keyword>
<keyword evidence="3" id="KW-0238">DNA-binding</keyword>
<organism evidence="6 7">
    <name type="scientific">Gordonibacter faecis</name>
    <dbReference type="NCBI Taxonomy" id="3047475"/>
    <lineage>
        <taxon>Bacteria</taxon>
        <taxon>Bacillati</taxon>
        <taxon>Actinomycetota</taxon>
        <taxon>Coriobacteriia</taxon>
        <taxon>Eggerthellales</taxon>
        <taxon>Eggerthellaceae</taxon>
        <taxon>Gordonibacter</taxon>
    </lineage>
</organism>
<comment type="caution">
    <text evidence="6">The sequence shown here is derived from an EMBL/GenBank/DDBJ whole genome shotgun (WGS) entry which is preliminary data.</text>
</comment>
<evidence type="ECO:0000256" key="3">
    <source>
        <dbReference type="ARBA" id="ARBA00023125"/>
    </source>
</evidence>
<dbReference type="PANTHER" id="PTHR30346:SF28">
    <property type="entry name" value="HTH-TYPE TRANSCRIPTIONAL REGULATOR CYNR"/>
    <property type="match status" value="1"/>
</dbReference>
<reference evidence="6 7" key="1">
    <citation type="submission" date="2023-05" db="EMBL/GenBank/DDBJ databases">
        <title>Gordonibacter KGMB12511T sp. nov., isolated from faeces of healthy Korean.</title>
        <authorList>
            <person name="Kim H.S."/>
            <person name="Kim J.-S."/>
            <person name="Suh M.K."/>
            <person name="Eom M.K."/>
            <person name="Do H.E."/>
            <person name="Lee J.-S."/>
        </authorList>
    </citation>
    <scope>NUCLEOTIDE SEQUENCE [LARGE SCALE GENOMIC DNA]</scope>
    <source>
        <strain evidence="6 7">KGMB12511</strain>
    </source>
</reference>
<evidence type="ECO:0000256" key="4">
    <source>
        <dbReference type="ARBA" id="ARBA00023163"/>
    </source>
</evidence>
<dbReference type="InterPro" id="IPR036388">
    <property type="entry name" value="WH-like_DNA-bd_sf"/>
</dbReference>
<dbReference type="SUPFAM" id="SSF53850">
    <property type="entry name" value="Periplasmic binding protein-like II"/>
    <property type="match status" value="1"/>
</dbReference>
<dbReference type="PANTHER" id="PTHR30346">
    <property type="entry name" value="TRANSCRIPTIONAL DUAL REGULATOR HCAR-RELATED"/>
    <property type="match status" value="1"/>
</dbReference>